<evidence type="ECO:0000313" key="2">
    <source>
        <dbReference type="Proteomes" id="UP001057402"/>
    </source>
</evidence>
<gene>
    <name evidence="1" type="ORF">MLD38_002696</name>
</gene>
<reference evidence="2" key="1">
    <citation type="journal article" date="2023" name="Front. Plant Sci.">
        <title>Chromosomal-level genome assembly of Melastoma candidum provides insights into trichome evolution.</title>
        <authorList>
            <person name="Zhong Y."/>
            <person name="Wu W."/>
            <person name="Sun C."/>
            <person name="Zou P."/>
            <person name="Liu Y."/>
            <person name="Dai S."/>
            <person name="Zhou R."/>
        </authorList>
    </citation>
    <scope>NUCLEOTIDE SEQUENCE [LARGE SCALE GENOMIC DNA]</scope>
</reference>
<protein>
    <submittedName>
        <fullName evidence="1">Uncharacterized protein</fullName>
    </submittedName>
</protein>
<proteinExistence type="predicted"/>
<organism evidence="1 2">
    <name type="scientific">Melastoma candidum</name>
    <dbReference type="NCBI Taxonomy" id="119954"/>
    <lineage>
        <taxon>Eukaryota</taxon>
        <taxon>Viridiplantae</taxon>
        <taxon>Streptophyta</taxon>
        <taxon>Embryophyta</taxon>
        <taxon>Tracheophyta</taxon>
        <taxon>Spermatophyta</taxon>
        <taxon>Magnoliopsida</taxon>
        <taxon>eudicotyledons</taxon>
        <taxon>Gunneridae</taxon>
        <taxon>Pentapetalae</taxon>
        <taxon>rosids</taxon>
        <taxon>malvids</taxon>
        <taxon>Myrtales</taxon>
        <taxon>Melastomataceae</taxon>
        <taxon>Melastomatoideae</taxon>
        <taxon>Melastomateae</taxon>
        <taxon>Melastoma</taxon>
    </lineage>
</organism>
<evidence type="ECO:0000313" key="1">
    <source>
        <dbReference type="EMBL" id="KAI4384557.1"/>
    </source>
</evidence>
<name>A0ACB9S1H6_9MYRT</name>
<keyword evidence="2" id="KW-1185">Reference proteome</keyword>
<dbReference type="EMBL" id="CM042881">
    <property type="protein sequence ID" value="KAI4384557.1"/>
    <property type="molecule type" value="Genomic_DNA"/>
</dbReference>
<accession>A0ACB9S1H6</accession>
<comment type="caution">
    <text evidence="1">The sequence shown here is derived from an EMBL/GenBank/DDBJ whole genome shotgun (WGS) entry which is preliminary data.</text>
</comment>
<sequence length="842" mass="94220">MLIDQFLDKRGKIEKDTYREIAAEDAGEVMQKLRGLDLGYDLIIVGRKRKNSLLAEDMIQDWSKHPELGVLRDLVASGHFKASVLVMQHTGDINVSFIMMNLTSQALYFLLRPLRQPRVICNVLAGIILSPNVMGRSRILQKLILPQEYLMLVRTVGYLGILFAAFVVAVKTNIGVVWRNLRKASTIGTLSVLGTFITVILLTNVLELPGVKRGPFIIVFAMGLSVTRFPNVVLTVDELNIFTSELGQLAVACTLLSDVSGWLWKMIGANVHVPFRVVVSISFFVAFALFFCFIAHPALLYMIQKTPEGKPVKESYIMVIIVGSMVIGFITGLIGSMLFGFLLFGLMIPHGPPLGATLAEKTESFISEVLFPMFFLMTGYNLNFSMLDFKTTVEIVIMLIVVTMVKLISTGLSAHYLFNMPVGHSLLLGLLLCIKGPYDIYMSFQWYRAQEVDGQALAVLIAFEMVLTAVLVPWIDKFYNPHAKVGAWNGEFRMFLLTTPRDFELRVICCICDGDNVPGIISLLQELNPSEASPIQVHAVHLNELSGHAAPEIIPYNKNIIRRVGSMGSYRIMQALENFSDNYDGLVSVRTYSVVATYKSMHEYICQLALQEFIPLVIIPFQLNPHANPSQRSPMLSVNRNMQAYSPCTLGFFVDKGMTRIGQLQKEASIRIAIIFIGGEDDREALALGFRMAGRPNAAVTLIRVVAINDEVECLEDEVDKKQDGGLIEQFRVEYTRKESVTYQELLVENAEQMMHQLRCSEGVYNLIIVGRKQRRTSLMSEDTMLEWSDNPELGVLGDLITSAEFFASVSVLVMQHLGDVHSNVRNQQSEDEAMYLLKEAS</sequence>
<dbReference type="Proteomes" id="UP001057402">
    <property type="component" value="Chromosome 2"/>
</dbReference>